<evidence type="ECO:0000313" key="3">
    <source>
        <dbReference type="Proteomes" id="UP000029121"/>
    </source>
</evidence>
<feature type="region of interest" description="Disordered" evidence="1">
    <location>
        <begin position="1"/>
        <end position="20"/>
    </location>
</feature>
<reference evidence="3" key="1">
    <citation type="journal article" date="2013" name="Nat. Genet.">
        <title>The Capsella rubella genome and the genomic consequences of rapid mating system evolution.</title>
        <authorList>
            <person name="Slotte T."/>
            <person name="Hazzouri K.M."/>
            <person name="Agren J.A."/>
            <person name="Koenig D."/>
            <person name="Maumus F."/>
            <person name="Guo Y.L."/>
            <person name="Steige K."/>
            <person name="Platts A.E."/>
            <person name="Escobar J.S."/>
            <person name="Newman L.K."/>
            <person name="Wang W."/>
            <person name="Mandakova T."/>
            <person name="Vello E."/>
            <person name="Smith L.M."/>
            <person name="Henz S.R."/>
            <person name="Steffen J."/>
            <person name="Takuno S."/>
            <person name="Brandvain Y."/>
            <person name="Coop G."/>
            <person name="Andolfatto P."/>
            <person name="Hu T.T."/>
            <person name="Blanchette M."/>
            <person name="Clark R.M."/>
            <person name="Quesneville H."/>
            <person name="Nordborg M."/>
            <person name="Gaut B.S."/>
            <person name="Lysak M.A."/>
            <person name="Jenkins J."/>
            <person name="Grimwood J."/>
            <person name="Chapman J."/>
            <person name="Prochnik S."/>
            <person name="Shu S."/>
            <person name="Rokhsar D."/>
            <person name="Schmutz J."/>
            <person name="Weigel D."/>
            <person name="Wright S.I."/>
        </authorList>
    </citation>
    <scope>NUCLEOTIDE SEQUENCE [LARGE SCALE GENOMIC DNA]</scope>
    <source>
        <strain evidence="3">cv. Monte Gargano</strain>
    </source>
</reference>
<protein>
    <submittedName>
        <fullName evidence="2">Uncharacterized protein</fullName>
    </submittedName>
</protein>
<evidence type="ECO:0000256" key="1">
    <source>
        <dbReference type="SAM" id="MobiDB-lite"/>
    </source>
</evidence>
<dbReference type="EMBL" id="KB870807">
    <property type="protein sequence ID" value="EOA31833.1"/>
    <property type="molecule type" value="Genomic_DNA"/>
</dbReference>
<proteinExistence type="predicted"/>
<keyword evidence="3" id="KW-1185">Reference proteome</keyword>
<evidence type="ECO:0000313" key="2">
    <source>
        <dbReference type="EMBL" id="EOA31833.1"/>
    </source>
</evidence>
<organism evidence="2 3">
    <name type="scientific">Capsella rubella</name>
    <dbReference type="NCBI Taxonomy" id="81985"/>
    <lineage>
        <taxon>Eukaryota</taxon>
        <taxon>Viridiplantae</taxon>
        <taxon>Streptophyta</taxon>
        <taxon>Embryophyta</taxon>
        <taxon>Tracheophyta</taxon>
        <taxon>Spermatophyta</taxon>
        <taxon>Magnoliopsida</taxon>
        <taxon>eudicotyledons</taxon>
        <taxon>Gunneridae</taxon>
        <taxon>Pentapetalae</taxon>
        <taxon>rosids</taxon>
        <taxon>malvids</taxon>
        <taxon>Brassicales</taxon>
        <taxon>Brassicaceae</taxon>
        <taxon>Camelineae</taxon>
        <taxon>Capsella</taxon>
    </lineage>
</organism>
<dbReference type="Proteomes" id="UP000029121">
    <property type="component" value="Unassembled WGS sequence"/>
</dbReference>
<name>R0I611_9BRAS</name>
<sequence>MTGRHEHVHGGKQDDWQREHEHHRCCTSRQSQLHSRQCRRLNDKCHMLVPKCHSRCSLLSTL</sequence>
<accession>R0I611</accession>
<gene>
    <name evidence="2" type="ORF">CARUB_v10015057mg</name>
</gene>
<dbReference type="AlphaFoldDB" id="R0I611"/>